<evidence type="ECO:0000256" key="3">
    <source>
        <dbReference type="ARBA" id="ARBA00022679"/>
    </source>
</evidence>
<evidence type="ECO:0000313" key="7">
    <source>
        <dbReference type="Proteomes" id="UP000765845"/>
    </source>
</evidence>
<dbReference type="Gene3D" id="3.40.50.150">
    <property type="entry name" value="Vaccinia Virus protein VP39"/>
    <property type="match status" value="1"/>
</dbReference>
<dbReference type="RefSeq" id="WP_168450660.1">
    <property type="nucleotide sequence ID" value="NZ_JAAWWK010000004.1"/>
</dbReference>
<keyword evidence="2 6" id="KW-0489">Methyltransferase</keyword>
<dbReference type="GO" id="GO:0032259">
    <property type="term" value="P:methylation"/>
    <property type="evidence" value="ECO:0007669"/>
    <property type="project" value="UniProtKB-KW"/>
</dbReference>
<protein>
    <submittedName>
        <fullName evidence="6">Class I SAM-dependent methyltransferase</fullName>
    </submittedName>
</protein>
<dbReference type="PANTHER" id="PTHR43667:SF2">
    <property type="entry name" value="FATTY ACID C-METHYL TRANSFERASE"/>
    <property type="match status" value="1"/>
</dbReference>
<dbReference type="CDD" id="cd02440">
    <property type="entry name" value="AdoMet_MTases"/>
    <property type="match status" value="1"/>
</dbReference>
<dbReference type="Proteomes" id="UP000765845">
    <property type="component" value="Unassembled WGS sequence"/>
</dbReference>
<dbReference type="InterPro" id="IPR029063">
    <property type="entry name" value="SAM-dependent_MTases_sf"/>
</dbReference>
<dbReference type="GO" id="GO:0008168">
    <property type="term" value="F:methyltransferase activity"/>
    <property type="evidence" value="ECO:0007669"/>
    <property type="project" value="UniProtKB-KW"/>
</dbReference>
<dbReference type="SUPFAM" id="SSF53335">
    <property type="entry name" value="S-adenosyl-L-methionine-dependent methyltransferases"/>
    <property type="match status" value="1"/>
</dbReference>
<evidence type="ECO:0000256" key="4">
    <source>
        <dbReference type="ARBA" id="ARBA00022691"/>
    </source>
</evidence>
<accession>A0ABX1GGP6</accession>
<keyword evidence="4" id="KW-0949">S-adenosyl-L-methionine</keyword>
<name>A0ABX1GGP6_9GAMM</name>
<evidence type="ECO:0000313" key="6">
    <source>
        <dbReference type="EMBL" id="NKI18131.1"/>
    </source>
</evidence>
<dbReference type="PANTHER" id="PTHR43667">
    <property type="entry name" value="CYCLOPROPANE-FATTY-ACYL-PHOSPHOLIPID SYNTHASE"/>
    <property type="match status" value="1"/>
</dbReference>
<keyword evidence="3" id="KW-0808">Transferase</keyword>
<comment type="similarity">
    <text evidence="1">Belongs to the CFA/CMAS family.</text>
</comment>
<proteinExistence type="inferred from homology"/>
<reference evidence="6 7" key="1">
    <citation type="submission" date="2020-04" db="EMBL/GenBank/DDBJ databases">
        <authorList>
            <person name="Yoon J."/>
        </authorList>
    </citation>
    <scope>NUCLEOTIDE SEQUENCE [LARGE SCALE GENOMIC DNA]</scope>
    <source>
        <strain evidence="6 7">KMU-166</strain>
    </source>
</reference>
<dbReference type="InterPro" id="IPR003333">
    <property type="entry name" value="CMAS"/>
</dbReference>
<comment type="caution">
    <text evidence="6">The sequence shown here is derived from an EMBL/GenBank/DDBJ whole genome shotgun (WGS) entry which is preliminary data.</text>
</comment>
<evidence type="ECO:0000256" key="1">
    <source>
        <dbReference type="ARBA" id="ARBA00010815"/>
    </source>
</evidence>
<dbReference type="Pfam" id="PF02353">
    <property type="entry name" value="CMAS"/>
    <property type="match status" value="1"/>
</dbReference>
<sequence>MKSASLPLDRTAPSGWWAKRQQLLMEKVLAPLARAQRGVLSVTLPNGSTMTLGQHPCEYLNPAITLNNWNCIKKAFTGGAIGWGEAFMDGDWECADIAVLVEWIARNEGDFGDMLASGRWQRLLQRWQHRRNANSKRGSRRNIAYHYDLGNDFYRQWLDSSMTYSAAIFRSGEDSLEQAQHNKYQRIIDELAIGDGDRVLEVGCGWGGFAEQLCRQVDARLHGVTLSREQLDYARQRIARAGLEEHAEFHLTDYRDIEGHYDFIVSIEMLEAVGEDYWPSYFSTLMKRLRPGGKAAIQVITIDESRFEGYRREPDFIQTYIFPGGMLPSPTAFREQAGNAGFTIDSEFNFGLDYARTLAAWADAFNKQWQDIVPLGFDTRFQRMWQYYLGYCEGGFRAESIDVYQFVLSKPA</sequence>
<organism evidence="6 7">
    <name type="scientific">Spongiibacter thalassae</name>
    <dbReference type="NCBI Taxonomy" id="2721624"/>
    <lineage>
        <taxon>Bacteria</taxon>
        <taxon>Pseudomonadati</taxon>
        <taxon>Pseudomonadota</taxon>
        <taxon>Gammaproteobacteria</taxon>
        <taxon>Cellvibrionales</taxon>
        <taxon>Spongiibacteraceae</taxon>
        <taxon>Spongiibacter</taxon>
    </lineage>
</organism>
<keyword evidence="7" id="KW-1185">Reference proteome</keyword>
<dbReference type="InterPro" id="IPR050723">
    <property type="entry name" value="CFA/CMAS"/>
</dbReference>
<keyword evidence="5" id="KW-0443">Lipid metabolism</keyword>
<evidence type="ECO:0000256" key="5">
    <source>
        <dbReference type="ARBA" id="ARBA00023098"/>
    </source>
</evidence>
<dbReference type="EMBL" id="JAAWWK010000004">
    <property type="protein sequence ID" value="NKI18131.1"/>
    <property type="molecule type" value="Genomic_DNA"/>
</dbReference>
<gene>
    <name evidence="6" type="ORF">HCU74_12015</name>
</gene>
<evidence type="ECO:0000256" key="2">
    <source>
        <dbReference type="ARBA" id="ARBA00022603"/>
    </source>
</evidence>
<dbReference type="PIRSF" id="PIRSF003085">
    <property type="entry name" value="CMAS"/>
    <property type="match status" value="1"/>
</dbReference>